<dbReference type="RefSeq" id="WP_110842399.1">
    <property type="nucleotide sequence ID" value="NZ_QJVJ01000011.1"/>
</dbReference>
<dbReference type="InterPro" id="IPR002078">
    <property type="entry name" value="Sigma_54_int"/>
</dbReference>
<dbReference type="CDD" id="cd00009">
    <property type="entry name" value="AAA"/>
    <property type="match status" value="1"/>
</dbReference>
<dbReference type="AlphaFoldDB" id="A0A2V5JZP4"/>
<keyword evidence="8" id="KW-1185">Reference proteome</keyword>
<dbReference type="GO" id="GO:0043565">
    <property type="term" value="F:sequence-specific DNA binding"/>
    <property type="evidence" value="ECO:0007669"/>
    <property type="project" value="InterPro"/>
</dbReference>
<reference evidence="7 8" key="1">
    <citation type="submission" date="2018-05" db="EMBL/GenBank/DDBJ databases">
        <title>Paenibacillus flagellatus sp. nov., isolated from selenium mineral soil.</title>
        <authorList>
            <person name="Dai X."/>
        </authorList>
    </citation>
    <scope>NUCLEOTIDE SEQUENCE [LARGE SCALE GENOMIC DNA]</scope>
    <source>
        <strain evidence="7 8">DXL2</strain>
    </source>
</reference>
<dbReference type="Gene3D" id="1.10.8.60">
    <property type="match status" value="1"/>
</dbReference>
<dbReference type="OrthoDB" id="9771372at2"/>
<organism evidence="7 8">
    <name type="scientific">Paenibacillus flagellatus</name>
    <dbReference type="NCBI Taxonomy" id="2211139"/>
    <lineage>
        <taxon>Bacteria</taxon>
        <taxon>Bacillati</taxon>
        <taxon>Bacillota</taxon>
        <taxon>Bacilli</taxon>
        <taxon>Bacillales</taxon>
        <taxon>Paenibacillaceae</taxon>
        <taxon>Paenibacillus</taxon>
    </lineage>
</organism>
<dbReference type="InterPro" id="IPR000014">
    <property type="entry name" value="PAS"/>
</dbReference>
<name>A0A2V5JZP4_9BACL</name>
<feature type="domain" description="PAS" evidence="6">
    <location>
        <begin position="11"/>
        <end position="66"/>
    </location>
</feature>
<dbReference type="PROSITE" id="PS50045">
    <property type="entry name" value="SIGMA54_INTERACT_4"/>
    <property type="match status" value="1"/>
</dbReference>
<dbReference type="InterPro" id="IPR027417">
    <property type="entry name" value="P-loop_NTPase"/>
</dbReference>
<evidence type="ECO:0000256" key="3">
    <source>
        <dbReference type="ARBA" id="ARBA00023015"/>
    </source>
</evidence>
<gene>
    <name evidence="7" type="ORF">DLM86_22890</name>
</gene>
<dbReference type="PANTHER" id="PTHR32071">
    <property type="entry name" value="TRANSCRIPTIONAL REGULATORY PROTEIN"/>
    <property type="match status" value="1"/>
</dbReference>
<keyword evidence="2" id="KW-0067">ATP-binding</keyword>
<dbReference type="InterPro" id="IPR002197">
    <property type="entry name" value="HTH_Fis"/>
</dbReference>
<dbReference type="CDD" id="cd00130">
    <property type="entry name" value="PAS"/>
    <property type="match status" value="1"/>
</dbReference>
<dbReference type="Pfam" id="PF00989">
    <property type="entry name" value="PAS"/>
    <property type="match status" value="1"/>
</dbReference>
<dbReference type="SUPFAM" id="SSF46689">
    <property type="entry name" value="Homeodomain-like"/>
    <property type="match status" value="1"/>
</dbReference>
<feature type="domain" description="Sigma-54 factor interaction" evidence="5">
    <location>
        <begin position="149"/>
        <end position="363"/>
    </location>
</feature>
<dbReference type="InterPro" id="IPR035965">
    <property type="entry name" value="PAS-like_dom_sf"/>
</dbReference>
<dbReference type="Gene3D" id="1.10.10.60">
    <property type="entry name" value="Homeodomain-like"/>
    <property type="match status" value="1"/>
</dbReference>
<dbReference type="Pfam" id="PF25601">
    <property type="entry name" value="AAA_lid_14"/>
    <property type="match status" value="1"/>
</dbReference>
<evidence type="ECO:0000259" key="6">
    <source>
        <dbReference type="PROSITE" id="PS50112"/>
    </source>
</evidence>
<dbReference type="GO" id="GO:0006355">
    <property type="term" value="P:regulation of DNA-templated transcription"/>
    <property type="evidence" value="ECO:0007669"/>
    <property type="project" value="InterPro"/>
</dbReference>
<dbReference type="SUPFAM" id="SSF55785">
    <property type="entry name" value="PYP-like sensor domain (PAS domain)"/>
    <property type="match status" value="1"/>
</dbReference>
<comment type="caution">
    <text evidence="7">The sequence shown here is derived from an EMBL/GenBank/DDBJ whole genome shotgun (WGS) entry which is preliminary data.</text>
</comment>
<sequence length="441" mass="47777">MDDISVVPKRADPFFAALLESVGDAVTMVDPNGVVLHWNEAAERFYGIARGDIVGRRIGDFFRKESVMLYQVMESGAPVRDVYHEPKPGVHVILNAVPVTDETGALLGAVSIERDITNYVRMSEELYRKPDAESNGLDTVLPSSGDRDEQVRLMAAHDVPLLLSGEAGAGKRSIAMWIHRRSGANGPFVAVACGAVPGGLLETELFGYAGGPYGDAGSERPGKLEAAAGGSVYIKDIHLMPAPAQEKLAAALSERAFARSGGSETLPLTCRIFATVPDDAERFVEEGTLLAKLFYAFQLYRVPPLRERKADLPQLCHLLLSEAAKQMEKPVPTLHPEAMAALAMYDWPGNLPQLKNAMEHVMIVARGAEATAADLPASIRMTTLSGLTQPAIPLTLESEEMERTRIEEALRRTNGNKAGAARLLGISRGALYYKLRQYGLD</sequence>
<dbReference type="SUPFAM" id="SSF52540">
    <property type="entry name" value="P-loop containing nucleoside triphosphate hydrolases"/>
    <property type="match status" value="1"/>
</dbReference>
<dbReference type="PROSITE" id="PS50112">
    <property type="entry name" value="PAS"/>
    <property type="match status" value="1"/>
</dbReference>
<dbReference type="Gene3D" id="3.40.50.300">
    <property type="entry name" value="P-loop containing nucleotide triphosphate hydrolases"/>
    <property type="match status" value="1"/>
</dbReference>
<dbReference type="GO" id="GO:0005524">
    <property type="term" value="F:ATP binding"/>
    <property type="evidence" value="ECO:0007669"/>
    <property type="project" value="UniProtKB-KW"/>
</dbReference>
<keyword evidence="3" id="KW-0805">Transcription regulation</keyword>
<dbReference type="PRINTS" id="PR01590">
    <property type="entry name" value="HTHFIS"/>
</dbReference>
<dbReference type="NCBIfam" id="TIGR00229">
    <property type="entry name" value="sensory_box"/>
    <property type="match status" value="1"/>
</dbReference>
<dbReference type="Pfam" id="PF00158">
    <property type="entry name" value="Sigma54_activat"/>
    <property type="match status" value="1"/>
</dbReference>
<dbReference type="InterPro" id="IPR013767">
    <property type="entry name" value="PAS_fold"/>
</dbReference>
<evidence type="ECO:0000313" key="8">
    <source>
        <dbReference type="Proteomes" id="UP000247476"/>
    </source>
</evidence>
<accession>A0A2V5JZP4</accession>
<dbReference type="Gene3D" id="3.30.450.20">
    <property type="entry name" value="PAS domain"/>
    <property type="match status" value="1"/>
</dbReference>
<dbReference type="Proteomes" id="UP000247476">
    <property type="component" value="Unassembled WGS sequence"/>
</dbReference>
<dbReference type="EMBL" id="QJVJ01000011">
    <property type="protein sequence ID" value="PYI51772.1"/>
    <property type="molecule type" value="Genomic_DNA"/>
</dbReference>
<evidence type="ECO:0000256" key="1">
    <source>
        <dbReference type="ARBA" id="ARBA00022741"/>
    </source>
</evidence>
<protein>
    <submittedName>
        <fullName evidence="7">Sigma-54-dependent Fis family transcriptional regulator</fullName>
    </submittedName>
</protein>
<evidence type="ECO:0000256" key="2">
    <source>
        <dbReference type="ARBA" id="ARBA00022840"/>
    </source>
</evidence>
<dbReference type="SMART" id="SM00091">
    <property type="entry name" value="PAS"/>
    <property type="match status" value="1"/>
</dbReference>
<evidence type="ECO:0000259" key="5">
    <source>
        <dbReference type="PROSITE" id="PS50045"/>
    </source>
</evidence>
<dbReference type="InterPro" id="IPR058031">
    <property type="entry name" value="AAA_lid_NorR"/>
</dbReference>
<dbReference type="InterPro" id="IPR009057">
    <property type="entry name" value="Homeodomain-like_sf"/>
</dbReference>
<evidence type="ECO:0000313" key="7">
    <source>
        <dbReference type="EMBL" id="PYI51772.1"/>
    </source>
</evidence>
<evidence type="ECO:0000256" key="4">
    <source>
        <dbReference type="ARBA" id="ARBA00023163"/>
    </source>
</evidence>
<proteinExistence type="predicted"/>
<keyword evidence="1" id="KW-0547">Nucleotide-binding</keyword>
<keyword evidence="4" id="KW-0804">Transcription</keyword>
<dbReference type="Pfam" id="PF02954">
    <property type="entry name" value="HTH_8"/>
    <property type="match status" value="1"/>
</dbReference>